<organism evidence="2 3">
    <name type="scientific">Marinomonas hwangdonensis</name>
    <dbReference type="NCBI Taxonomy" id="1053647"/>
    <lineage>
        <taxon>Bacteria</taxon>
        <taxon>Pseudomonadati</taxon>
        <taxon>Pseudomonadota</taxon>
        <taxon>Gammaproteobacteria</taxon>
        <taxon>Oceanospirillales</taxon>
        <taxon>Oceanospirillaceae</taxon>
        <taxon>Marinomonas</taxon>
    </lineage>
</organism>
<evidence type="ECO:0000256" key="1">
    <source>
        <dbReference type="SAM" id="Phobius"/>
    </source>
</evidence>
<dbReference type="EMBL" id="RIZG01000001">
    <property type="protein sequence ID" value="RNF52952.1"/>
    <property type="molecule type" value="Genomic_DNA"/>
</dbReference>
<dbReference type="RefSeq" id="WP_123094293.1">
    <property type="nucleotide sequence ID" value="NZ_RIZG01000001.1"/>
</dbReference>
<proteinExistence type="predicted"/>
<keyword evidence="3" id="KW-1185">Reference proteome</keyword>
<protein>
    <submittedName>
        <fullName evidence="2">Uncharacterized protein</fullName>
    </submittedName>
</protein>
<reference evidence="2 3" key="1">
    <citation type="journal article" date="2012" name="Int. J. Syst. Evol. Microbiol.">
        <title>Marinomonas hwangdonensis sp. nov., isolated from seawater.</title>
        <authorList>
            <person name="Jung Y.T."/>
            <person name="Oh T.K."/>
            <person name="Yoon J.H."/>
        </authorList>
    </citation>
    <scope>NUCLEOTIDE SEQUENCE [LARGE SCALE GENOMIC DNA]</scope>
    <source>
        <strain evidence="2 3">HDW-15</strain>
    </source>
</reference>
<comment type="caution">
    <text evidence="2">The sequence shown here is derived from an EMBL/GenBank/DDBJ whole genome shotgun (WGS) entry which is preliminary data.</text>
</comment>
<name>A0A3M8QBA2_9GAMM</name>
<feature type="transmembrane region" description="Helical" evidence="1">
    <location>
        <begin position="9"/>
        <end position="27"/>
    </location>
</feature>
<keyword evidence="1" id="KW-1133">Transmembrane helix</keyword>
<keyword evidence="1" id="KW-0472">Membrane</keyword>
<dbReference type="Proteomes" id="UP000280507">
    <property type="component" value="Unassembled WGS sequence"/>
</dbReference>
<dbReference type="AlphaFoldDB" id="A0A3M8QBA2"/>
<gene>
    <name evidence="2" type="ORF">EBI00_02300</name>
</gene>
<evidence type="ECO:0000313" key="3">
    <source>
        <dbReference type="Proteomes" id="UP000280507"/>
    </source>
</evidence>
<sequence>MVKKTFKLVHWFWTIFTLVIAGFWFIHHGGANWVPVPISVVSKAIAETVDEKGIEIMTSSPIATHVHADAVSIAAQLGRMDMASLAMTAISVVFAILGIFGFMHLKDRAEYIAKKTTEECFESYKEGLTSKLDGQVASYMEASVPVLFDDYAELFQHSLQAANDDEDDDDDIAPGPGEGV</sequence>
<feature type="transmembrane region" description="Helical" evidence="1">
    <location>
        <begin position="85"/>
        <end position="105"/>
    </location>
</feature>
<evidence type="ECO:0000313" key="2">
    <source>
        <dbReference type="EMBL" id="RNF52952.1"/>
    </source>
</evidence>
<keyword evidence="1" id="KW-0812">Transmembrane</keyword>
<accession>A0A3M8QBA2</accession>